<sequence>MEGLRDTLHNSSLLDLIDSGGFLITGSGETPLSLGLIVSGDLDSSEVLDVEATRAWIELSCLSEFFSG</sequence>
<reference evidence="1" key="1">
    <citation type="submission" date="2021-06" db="EMBL/GenBank/DDBJ databases">
        <authorList>
            <person name="Kallberg Y."/>
            <person name="Tangrot J."/>
            <person name="Rosling A."/>
        </authorList>
    </citation>
    <scope>NUCLEOTIDE SEQUENCE</scope>
    <source>
        <strain evidence="1">IN212</strain>
    </source>
</reference>
<dbReference type="Proteomes" id="UP000789396">
    <property type="component" value="Unassembled WGS sequence"/>
</dbReference>
<accession>A0A9N8W9V3</accession>
<organism evidence="1 2">
    <name type="scientific">Racocetra fulgida</name>
    <dbReference type="NCBI Taxonomy" id="60492"/>
    <lineage>
        <taxon>Eukaryota</taxon>
        <taxon>Fungi</taxon>
        <taxon>Fungi incertae sedis</taxon>
        <taxon>Mucoromycota</taxon>
        <taxon>Glomeromycotina</taxon>
        <taxon>Glomeromycetes</taxon>
        <taxon>Diversisporales</taxon>
        <taxon>Gigasporaceae</taxon>
        <taxon>Racocetra</taxon>
    </lineage>
</organism>
<proteinExistence type="predicted"/>
<dbReference type="AlphaFoldDB" id="A0A9N8W9V3"/>
<name>A0A9N8W9V3_9GLOM</name>
<comment type="caution">
    <text evidence="1">The sequence shown here is derived from an EMBL/GenBank/DDBJ whole genome shotgun (WGS) entry which is preliminary data.</text>
</comment>
<evidence type="ECO:0000313" key="2">
    <source>
        <dbReference type="Proteomes" id="UP000789396"/>
    </source>
</evidence>
<gene>
    <name evidence="1" type="ORF">RFULGI_LOCUS1371</name>
</gene>
<dbReference type="EMBL" id="CAJVPZ010000825">
    <property type="protein sequence ID" value="CAG8477106.1"/>
    <property type="molecule type" value="Genomic_DNA"/>
</dbReference>
<keyword evidence="2" id="KW-1185">Reference proteome</keyword>
<protein>
    <submittedName>
        <fullName evidence="1">5228_t:CDS:1</fullName>
    </submittedName>
</protein>
<evidence type="ECO:0000313" key="1">
    <source>
        <dbReference type="EMBL" id="CAG8477106.1"/>
    </source>
</evidence>